<organism evidence="1 2">
    <name type="scientific">Brenneria izadpanahii</name>
    <dbReference type="NCBI Taxonomy" id="2722756"/>
    <lineage>
        <taxon>Bacteria</taxon>
        <taxon>Pseudomonadati</taxon>
        <taxon>Pseudomonadota</taxon>
        <taxon>Gammaproteobacteria</taxon>
        <taxon>Enterobacterales</taxon>
        <taxon>Pectobacteriaceae</taxon>
        <taxon>Brenneria</taxon>
    </lineage>
</organism>
<protein>
    <submittedName>
        <fullName evidence="1">Uncharacterized protein</fullName>
    </submittedName>
</protein>
<keyword evidence="2" id="KW-1185">Reference proteome</keyword>
<evidence type="ECO:0000313" key="2">
    <source>
        <dbReference type="Proteomes" id="UP000671960"/>
    </source>
</evidence>
<evidence type="ECO:0000313" key="1">
    <source>
        <dbReference type="EMBL" id="QTF06481.1"/>
    </source>
</evidence>
<dbReference type="EMBL" id="CP050854">
    <property type="protein sequence ID" value="QTF06481.1"/>
    <property type="molecule type" value="Genomic_DNA"/>
</dbReference>
<name>A0ABX7UNQ8_9GAMM</name>
<dbReference type="Proteomes" id="UP000671960">
    <property type="component" value="Chromosome"/>
</dbReference>
<accession>A0ABX7UNQ8</accession>
<sequence>MATIDITTMRGEMPRVIGHLLPESNSTLAQGCHFGPYVLPVNRFSTKIPLFLY</sequence>
<reference evidence="1 2" key="1">
    <citation type="submission" date="2020-03" db="EMBL/GenBank/DDBJ databases">
        <authorList>
            <person name="Bakhshi Ganjeh M."/>
        </authorList>
    </citation>
    <scope>NUCLEOTIDE SEQUENCE [LARGE SCALE GENOMIC DNA]</scope>
    <source>
        <strain evidence="2">Iran 50</strain>
    </source>
</reference>
<proteinExistence type="predicted"/>
<gene>
    <name evidence="1" type="ORF">HC231_10100</name>
</gene>